<protein>
    <submittedName>
        <fullName evidence="1">Uncharacterized protein</fullName>
    </submittedName>
</protein>
<accession>A0A0E2LSV2</accession>
<sequence>MVVIQRTTAGLKKQKRSTNKIHFKNNPRKEKEFKGKMLPSISIGTFLKEFCCGAI</sequence>
<name>A0A0E2LSV2_PORGN</name>
<evidence type="ECO:0000313" key="2">
    <source>
        <dbReference type="Proteomes" id="UP000016630"/>
    </source>
</evidence>
<gene>
    <name evidence="1" type="ORF">HMPREF1555_00240</name>
</gene>
<dbReference type="EMBL" id="AWUW01000016">
    <property type="protein sequence ID" value="ERJ68699.1"/>
    <property type="molecule type" value="Genomic_DNA"/>
</dbReference>
<organism evidence="1 2">
    <name type="scientific">Porphyromonas gingivalis F0570</name>
    <dbReference type="NCBI Taxonomy" id="1227271"/>
    <lineage>
        <taxon>Bacteria</taxon>
        <taxon>Pseudomonadati</taxon>
        <taxon>Bacteroidota</taxon>
        <taxon>Bacteroidia</taxon>
        <taxon>Bacteroidales</taxon>
        <taxon>Porphyromonadaceae</taxon>
        <taxon>Porphyromonas</taxon>
    </lineage>
</organism>
<reference evidence="1 2" key="1">
    <citation type="submission" date="2013-06" db="EMBL/GenBank/DDBJ databases">
        <authorList>
            <person name="Weinstock G."/>
            <person name="Sodergren E."/>
            <person name="Lobos E.A."/>
            <person name="Fulton L."/>
            <person name="Fulton R."/>
            <person name="Courtney L."/>
            <person name="Fronick C."/>
            <person name="O'Laughlin M."/>
            <person name="Godfrey J."/>
            <person name="Wilson R.M."/>
            <person name="Miner T."/>
            <person name="Farmer C."/>
            <person name="Delehaunty K."/>
            <person name="Cordes M."/>
            <person name="Minx P."/>
            <person name="Tomlinson C."/>
            <person name="Chen J."/>
            <person name="Wollam A."/>
            <person name="Pepin K.H."/>
            <person name="Bhonagiri V."/>
            <person name="Zhang X."/>
            <person name="Warren W."/>
            <person name="Mitreva M."/>
            <person name="Mardis E.R."/>
            <person name="Wilson R.K."/>
        </authorList>
    </citation>
    <scope>NUCLEOTIDE SEQUENCE [LARGE SCALE GENOMIC DNA]</scope>
    <source>
        <strain evidence="1 2">F0570</strain>
    </source>
</reference>
<evidence type="ECO:0000313" key="1">
    <source>
        <dbReference type="EMBL" id="ERJ68699.1"/>
    </source>
</evidence>
<comment type="caution">
    <text evidence="1">The sequence shown here is derived from an EMBL/GenBank/DDBJ whole genome shotgun (WGS) entry which is preliminary data.</text>
</comment>
<dbReference type="Proteomes" id="UP000016630">
    <property type="component" value="Unassembled WGS sequence"/>
</dbReference>
<dbReference type="HOGENOM" id="CLU_3028393_0_0_10"/>
<dbReference type="AlphaFoldDB" id="A0A0E2LSV2"/>
<proteinExistence type="predicted"/>